<evidence type="ECO:0000313" key="2">
    <source>
        <dbReference type="Proteomes" id="UP000502706"/>
    </source>
</evidence>
<gene>
    <name evidence="1" type="ORF">GBA65_15220</name>
</gene>
<dbReference type="EMBL" id="CP045121">
    <property type="protein sequence ID" value="QIN79654.1"/>
    <property type="molecule type" value="Genomic_DNA"/>
</dbReference>
<protein>
    <submittedName>
        <fullName evidence="1">Uncharacterized protein</fullName>
    </submittedName>
</protein>
<sequence length="88" mass="9968">MTDKSQQEQNTESAIKVRKVTDVHSNWSSQGPLQDGKFSYQLILDNGAEEALVMPTAQDAKALRDFFQDADSVYWDTENEVLIFGKIK</sequence>
<organism evidence="1 2">
    <name type="scientific">Rubrobacter marinus</name>
    <dbReference type="NCBI Taxonomy" id="2653852"/>
    <lineage>
        <taxon>Bacteria</taxon>
        <taxon>Bacillati</taxon>
        <taxon>Actinomycetota</taxon>
        <taxon>Rubrobacteria</taxon>
        <taxon>Rubrobacterales</taxon>
        <taxon>Rubrobacteraceae</taxon>
        <taxon>Rubrobacter</taxon>
    </lineage>
</organism>
<accession>A0A6G8PZJ1</accession>
<dbReference type="Proteomes" id="UP000502706">
    <property type="component" value="Chromosome"/>
</dbReference>
<dbReference type="AlphaFoldDB" id="A0A6G8PZJ1"/>
<dbReference type="KEGG" id="rmar:GBA65_15220"/>
<reference evidence="1 2" key="1">
    <citation type="submission" date="2019-10" db="EMBL/GenBank/DDBJ databases">
        <title>Rubrobacter sp nov SCSIO 52915 isolated from a deep-sea sediment in the South China Sea.</title>
        <authorList>
            <person name="Chen R.W."/>
        </authorList>
    </citation>
    <scope>NUCLEOTIDE SEQUENCE [LARGE SCALE GENOMIC DNA]</scope>
    <source>
        <strain evidence="1 2">SCSIO 52915</strain>
    </source>
</reference>
<proteinExistence type="predicted"/>
<dbReference type="RefSeq" id="WP_166397328.1">
    <property type="nucleotide sequence ID" value="NZ_CP045121.1"/>
</dbReference>
<keyword evidence="2" id="KW-1185">Reference proteome</keyword>
<name>A0A6G8PZJ1_9ACTN</name>
<evidence type="ECO:0000313" key="1">
    <source>
        <dbReference type="EMBL" id="QIN79654.1"/>
    </source>
</evidence>